<gene>
    <name evidence="9" type="ORF">GCM10023171_21850</name>
</gene>
<feature type="transmembrane region" description="Helical" evidence="7">
    <location>
        <begin position="7"/>
        <end position="30"/>
    </location>
</feature>
<evidence type="ECO:0000256" key="4">
    <source>
        <dbReference type="ARBA" id="ARBA00022801"/>
    </source>
</evidence>
<proteinExistence type="predicted"/>
<keyword evidence="5 7" id="KW-1133">Transmembrane helix</keyword>
<evidence type="ECO:0000256" key="3">
    <source>
        <dbReference type="ARBA" id="ARBA00022692"/>
    </source>
</evidence>
<keyword evidence="10" id="KW-1185">Reference proteome</keyword>
<feature type="transmembrane region" description="Helical" evidence="7">
    <location>
        <begin position="50"/>
        <end position="80"/>
    </location>
</feature>
<protein>
    <recommendedName>
        <fullName evidence="8">Phosphatidic acid phosphatase type 2/haloperoxidase domain-containing protein</fullName>
    </recommendedName>
</protein>
<dbReference type="EMBL" id="BAABGP010000014">
    <property type="protein sequence ID" value="GAA4486245.1"/>
    <property type="molecule type" value="Genomic_DNA"/>
</dbReference>
<dbReference type="InterPro" id="IPR036938">
    <property type="entry name" value="PAP2/HPO_sf"/>
</dbReference>
<dbReference type="SUPFAM" id="SSF48317">
    <property type="entry name" value="Acid phosphatase/Vanadium-dependent haloperoxidase"/>
    <property type="match status" value="1"/>
</dbReference>
<dbReference type="PANTHER" id="PTHR14969:SF62">
    <property type="entry name" value="DECAPRENYLPHOSPHORYL-5-PHOSPHORIBOSE PHOSPHATASE RV3807C-RELATED"/>
    <property type="match status" value="1"/>
</dbReference>
<evidence type="ECO:0000256" key="6">
    <source>
        <dbReference type="ARBA" id="ARBA00023136"/>
    </source>
</evidence>
<evidence type="ECO:0000259" key="8">
    <source>
        <dbReference type="SMART" id="SM00014"/>
    </source>
</evidence>
<evidence type="ECO:0000256" key="2">
    <source>
        <dbReference type="ARBA" id="ARBA00022475"/>
    </source>
</evidence>
<dbReference type="InterPro" id="IPR000326">
    <property type="entry name" value="PAP2/HPO"/>
</dbReference>
<evidence type="ECO:0000256" key="5">
    <source>
        <dbReference type="ARBA" id="ARBA00022989"/>
    </source>
</evidence>
<evidence type="ECO:0000313" key="10">
    <source>
        <dbReference type="Proteomes" id="UP001500731"/>
    </source>
</evidence>
<name>A0ABP8PDL8_9MICO</name>
<feature type="domain" description="Phosphatidic acid phosphatase type 2/haloperoxidase" evidence="8">
    <location>
        <begin position="84"/>
        <end position="189"/>
    </location>
</feature>
<keyword evidence="2" id="KW-1003">Cell membrane</keyword>
<feature type="transmembrane region" description="Helical" evidence="7">
    <location>
        <begin position="170"/>
        <end position="193"/>
    </location>
</feature>
<comment type="subcellular location">
    <subcellularLocation>
        <location evidence="1">Cell membrane</location>
        <topology evidence="1">Multi-pass membrane protein</topology>
    </subcellularLocation>
</comment>
<reference evidence="10" key="1">
    <citation type="journal article" date="2019" name="Int. J. Syst. Evol. Microbiol.">
        <title>The Global Catalogue of Microorganisms (GCM) 10K type strain sequencing project: providing services to taxonomists for standard genome sequencing and annotation.</title>
        <authorList>
            <consortium name="The Broad Institute Genomics Platform"/>
            <consortium name="The Broad Institute Genome Sequencing Center for Infectious Disease"/>
            <person name="Wu L."/>
            <person name="Ma J."/>
        </authorList>
    </citation>
    <scope>NUCLEOTIDE SEQUENCE [LARGE SCALE GENOMIC DNA]</scope>
    <source>
        <strain evidence="10">JCM 17839</strain>
    </source>
</reference>
<evidence type="ECO:0000256" key="7">
    <source>
        <dbReference type="SAM" id="Phobius"/>
    </source>
</evidence>
<keyword evidence="4" id="KW-0378">Hydrolase</keyword>
<dbReference type="PANTHER" id="PTHR14969">
    <property type="entry name" value="SPHINGOSINE-1-PHOSPHATE PHOSPHOHYDROLASE"/>
    <property type="match status" value="1"/>
</dbReference>
<dbReference type="Gene3D" id="1.20.144.10">
    <property type="entry name" value="Phosphatidic acid phosphatase type 2/haloperoxidase"/>
    <property type="match status" value="2"/>
</dbReference>
<accession>A0ABP8PDL8</accession>
<dbReference type="RefSeq" id="WP_345186887.1">
    <property type="nucleotide sequence ID" value="NZ_BAABGP010000014.1"/>
</dbReference>
<keyword evidence="3 7" id="KW-0812">Transmembrane</keyword>
<dbReference type="Proteomes" id="UP001500731">
    <property type="component" value="Unassembled WGS sequence"/>
</dbReference>
<dbReference type="SMART" id="SM00014">
    <property type="entry name" value="acidPPc"/>
    <property type="match status" value="1"/>
</dbReference>
<evidence type="ECO:0000313" key="9">
    <source>
        <dbReference type="EMBL" id="GAA4486245.1"/>
    </source>
</evidence>
<dbReference type="InterPro" id="IPR018296">
    <property type="entry name" value="Acid_Pase_classA_bac_CS"/>
</dbReference>
<comment type="caution">
    <text evidence="9">The sequence shown here is derived from an EMBL/GenBank/DDBJ whole genome shotgun (WGS) entry which is preliminary data.</text>
</comment>
<keyword evidence="6 7" id="KW-0472">Membrane</keyword>
<organism evidence="9 10">
    <name type="scientific">Microbacterium panaciterrae</name>
    <dbReference type="NCBI Taxonomy" id="985759"/>
    <lineage>
        <taxon>Bacteria</taxon>
        <taxon>Bacillati</taxon>
        <taxon>Actinomycetota</taxon>
        <taxon>Actinomycetes</taxon>
        <taxon>Micrococcales</taxon>
        <taxon>Microbacteriaceae</taxon>
        <taxon>Microbacterium</taxon>
    </lineage>
</organism>
<sequence>MTRRIALWTGIAAVAVAAMVGALVILRPGLIVSWDDAWNLEMGEWRSDPLIGFALVMNFLGGGWFATFVVPLGIALVGLLRGWRASVYALAAFVASAAVVQLIKHLLGRPRPEDLLIASDFGSYPSGHTANAATVAIVLWFLFPAVATAIGGAVWVVAMGFSRTVLSVHWFSDTVGGALVGGGVALIAAAVLWRWVGRVGMPGEAGEDIPRDRGIGGPPAHGR</sequence>
<evidence type="ECO:0000256" key="1">
    <source>
        <dbReference type="ARBA" id="ARBA00004651"/>
    </source>
</evidence>
<feature type="transmembrane region" description="Helical" evidence="7">
    <location>
        <begin position="132"/>
        <end position="158"/>
    </location>
</feature>
<dbReference type="Pfam" id="PF01569">
    <property type="entry name" value="PAP2"/>
    <property type="match status" value="1"/>
</dbReference>
<dbReference type="PROSITE" id="PS01157">
    <property type="entry name" value="ACID_PHOSPH_CL_A"/>
    <property type="match status" value="1"/>
</dbReference>